<dbReference type="GO" id="GO:0003723">
    <property type="term" value="F:RNA binding"/>
    <property type="evidence" value="ECO:0007669"/>
    <property type="project" value="InterPro"/>
</dbReference>
<dbReference type="InterPro" id="IPR039894">
    <property type="entry name" value="Pus10-like"/>
</dbReference>
<feature type="region of interest" description="Disordered" evidence="5">
    <location>
        <begin position="300"/>
        <end position="323"/>
    </location>
</feature>
<evidence type="ECO:0000259" key="6">
    <source>
        <dbReference type="Pfam" id="PF21238"/>
    </source>
</evidence>
<evidence type="ECO:0000313" key="8">
    <source>
        <dbReference type="Proteomes" id="UP000195521"/>
    </source>
</evidence>
<dbReference type="Gene3D" id="3.30.70.3190">
    <property type="match status" value="1"/>
</dbReference>
<dbReference type="GO" id="GO:0031119">
    <property type="term" value="P:tRNA pseudouridine synthesis"/>
    <property type="evidence" value="ECO:0007669"/>
    <property type="project" value="TreeGrafter"/>
</dbReference>
<evidence type="ECO:0000256" key="1">
    <source>
        <dbReference type="ARBA" id="ARBA00009652"/>
    </source>
</evidence>
<dbReference type="OMA" id="AYKCIIY"/>
<evidence type="ECO:0000256" key="4">
    <source>
        <dbReference type="ARBA" id="ARBA00023235"/>
    </source>
</evidence>
<dbReference type="RefSeq" id="XP_028545781.1">
    <property type="nucleotide sequence ID" value="XM_028689980.1"/>
</dbReference>
<protein>
    <recommendedName>
        <fullName evidence="2">tRNA pseudouridine(55) synthase</fullName>
        <ecNumber evidence="2">5.4.99.25</ecNumber>
    </recommendedName>
</protein>
<evidence type="ECO:0000256" key="3">
    <source>
        <dbReference type="ARBA" id="ARBA00022694"/>
    </source>
</evidence>
<dbReference type="Gene3D" id="3.30.70.2510">
    <property type="match status" value="1"/>
</dbReference>
<dbReference type="InterPro" id="IPR020103">
    <property type="entry name" value="PsdUridine_synth_cat_dom_sf"/>
</dbReference>
<feature type="domain" description="Pus10-like C-terminal" evidence="6">
    <location>
        <begin position="357"/>
        <end position="438"/>
    </location>
</feature>
<evidence type="ECO:0000313" key="7">
    <source>
        <dbReference type="EMBL" id="GAW83192.1"/>
    </source>
</evidence>
<dbReference type="Proteomes" id="UP000195521">
    <property type="component" value="Unassembled WGS sequence"/>
</dbReference>
<evidence type="ECO:0000256" key="5">
    <source>
        <dbReference type="SAM" id="MobiDB-lite"/>
    </source>
</evidence>
<sequence>MENICYRCSLSEETLNDHDYLFFDEYFLNDYNHDVSNVKEKKKSKLFLDNNKKRFLKYIEDQNINTIGEHLQDVYTKAYKNFYLCKMCSGLHNIDLILFYNKNSCFHHNVKRENIPITANEETIINSVFKNTKNMFDTLLNNIDIVFFYLYLHKTKQILCDTQIVTLDTFNYNYKNIKEHIIMNIKLGSNNFLKKQIHKTFVYIFVYLYLTFYNKICDSVTLTDDKAEFIINLYKKTVLIFSANTDEKIERKNNQSNEIAYKSKNKKHRFLHKKKRIINRNDASSAAGKEPEILYSDRDYYNTHDSDDLTKNEEETQQTEKKMNGKIASDKIENNELAISNPVTTFDIYVSLNNLCICGYYNKYNKEMSQTKWFVNNNVSLSALSVEECIFQIFKNAFSSSTCTFMASGREDKDVRMMNIGRPFVFVLKETKFSFLNFYLLFSKLKRMNLADTYSSGKTSEIKTVEQINFLIQHRNDKDNNLLTNNLSEFNQDNAPPQVINDSYALINKKDVISLYDINCHKELVKQAKDKIMQEQRIYDFHVACNYNKELEVLLSDELVLEEYQKQFVKNDKIEDINKIGKNEDINKIGKNEDINKIDIVKDINKVGKTEDINKIDKTEDINKVDKTEDINKIDIIVANLPNNTQEYFQNSNKDNLNGCLSTNTTLHSSTLKNPTTQNNKPCYNINNLVDVKFSNVAFSTNYGLIKKIMKYGEDRKKAYKCIIYHSSPMTKEKIQKINQDVLNYHKNDDIYIISIMQKTPIRVLHRRSLIKRERKIFEFNLVFIHEHFSLLYLLAQSGMYIKEFVNGDRGRTFPNLKYFFGEDAFVNILNLDVSSFLYDLDGE</sequence>
<dbReference type="PANTHER" id="PTHR21568:SF0">
    <property type="entry name" value="TRNA PSEUDOURIDINE SYNTHASE PUS10"/>
    <property type="match status" value="1"/>
</dbReference>
<proteinExistence type="inferred from homology"/>
<dbReference type="GO" id="GO:0160148">
    <property type="term" value="F:tRNA pseudouridine(55) synthase activity"/>
    <property type="evidence" value="ECO:0007669"/>
    <property type="project" value="UniProtKB-EC"/>
</dbReference>
<dbReference type="SUPFAM" id="SSF55120">
    <property type="entry name" value="Pseudouridine synthase"/>
    <property type="match status" value="1"/>
</dbReference>
<feature type="domain" description="Pus10-like C-terminal" evidence="6">
    <location>
        <begin position="686"/>
        <end position="835"/>
    </location>
</feature>
<keyword evidence="3" id="KW-0819">tRNA processing</keyword>
<dbReference type="OrthoDB" id="271937at2759"/>
<dbReference type="InterPro" id="IPR048741">
    <property type="entry name" value="Pus10-like_C"/>
</dbReference>
<dbReference type="EMBL" id="BDQF01000014">
    <property type="protein sequence ID" value="GAW83192.1"/>
    <property type="molecule type" value="Genomic_DNA"/>
</dbReference>
<dbReference type="Pfam" id="PF21238">
    <property type="entry name" value="Pus10_C"/>
    <property type="match status" value="2"/>
</dbReference>
<dbReference type="EC" id="5.4.99.25" evidence="2"/>
<evidence type="ECO:0000256" key="2">
    <source>
        <dbReference type="ARBA" id="ARBA00012787"/>
    </source>
</evidence>
<comment type="similarity">
    <text evidence="1">Belongs to the pseudouridine synthase Pus10 family.</text>
</comment>
<organism evidence="7 8">
    <name type="scientific">Plasmodium gonderi</name>
    <dbReference type="NCBI Taxonomy" id="77519"/>
    <lineage>
        <taxon>Eukaryota</taxon>
        <taxon>Sar</taxon>
        <taxon>Alveolata</taxon>
        <taxon>Apicomplexa</taxon>
        <taxon>Aconoidasida</taxon>
        <taxon>Haemosporida</taxon>
        <taxon>Plasmodiidae</taxon>
        <taxon>Plasmodium</taxon>
        <taxon>Plasmodium (Plasmodium)</taxon>
    </lineage>
</organism>
<accession>A0A1Y1JQS4</accession>
<dbReference type="GeneID" id="39749935"/>
<keyword evidence="4" id="KW-0413">Isomerase</keyword>
<dbReference type="AlphaFoldDB" id="A0A1Y1JQS4"/>
<reference evidence="8" key="1">
    <citation type="submission" date="2017-04" db="EMBL/GenBank/DDBJ databases">
        <title>Plasmodium gonderi genome.</title>
        <authorList>
            <person name="Arisue N."/>
            <person name="Honma H."/>
            <person name="Kawai S."/>
            <person name="Tougan T."/>
            <person name="Tanabe K."/>
            <person name="Horii T."/>
        </authorList>
    </citation>
    <scope>NUCLEOTIDE SEQUENCE [LARGE SCALE GENOMIC DNA]</scope>
    <source>
        <strain evidence="8">ATCC 30045</strain>
    </source>
</reference>
<gene>
    <name evidence="7" type="ORF">PGO_134640</name>
</gene>
<dbReference type="PANTHER" id="PTHR21568">
    <property type="entry name" value="TRNA PSEUDOURIDINE SYNTHASE PUS10"/>
    <property type="match status" value="1"/>
</dbReference>
<keyword evidence="8" id="KW-1185">Reference proteome</keyword>
<name>A0A1Y1JQS4_PLAGO</name>
<comment type="caution">
    <text evidence="7">The sequence shown here is derived from an EMBL/GenBank/DDBJ whole genome shotgun (WGS) entry which is preliminary data.</text>
</comment>